<feature type="signal peptide" evidence="1">
    <location>
        <begin position="1"/>
        <end position="23"/>
    </location>
</feature>
<proteinExistence type="predicted"/>
<evidence type="ECO:0000256" key="1">
    <source>
        <dbReference type="SAM" id="SignalP"/>
    </source>
</evidence>
<name>A0ABS7JH18_9SPHN</name>
<evidence type="ECO:0000313" key="3">
    <source>
        <dbReference type="Proteomes" id="UP000776651"/>
    </source>
</evidence>
<keyword evidence="1" id="KW-0732">Signal</keyword>
<sequence>MFVRTALFTFAASTAAFASPAHAELPEAARQMIDTALASGDNAKIATVLDLARTTWPDDGEEIAAIEGAWAKTKAEKAALAAKEKEEAIRTAGLLDRWTGQGELGGFHSTGNSDTTGITAALHLKRQGIDWSHHLRARFDYQRQNGVTSREKYFASYEPRWEFDEGIFAYGLAQYDRDAFQGIDGRYAVSGGLGYQVIDGNSLSLSLKAGPAYRVTDYTDGRVENRVAGLAGLDFDWRILDRVTLTQDANAVAETGGQAVVIVDSSNTTLNLVTGLDFKATEKLRARMSYAIDYDSNPAVGAVSTDTVTRASIVYDF</sequence>
<keyword evidence="3" id="KW-1185">Reference proteome</keyword>
<comment type="caution">
    <text evidence="2">The sequence shown here is derived from an EMBL/GenBank/DDBJ whole genome shotgun (WGS) entry which is preliminary data.</text>
</comment>
<gene>
    <name evidence="2" type="ORF">K3177_12390</name>
</gene>
<dbReference type="Proteomes" id="UP000776651">
    <property type="component" value="Unassembled WGS sequence"/>
</dbReference>
<dbReference type="Pfam" id="PF04338">
    <property type="entry name" value="DUF481"/>
    <property type="match status" value="1"/>
</dbReference>
<reference evidence="2 3" key="1">
    <citation type="submission" date="2021-08" db="EMBL/GenBank/DDBJ databases">
        <title>Comparative Genomics Analysis of the Genus Qipengyuania Reveals Extensive Genetic Diversity and Metabolic Versatility, Including the Description of Fifteen Novel Species.</title>
        <authorList>
            <person name="Liu Y."/>
        </authorList>
    </citation>
    <scope>NUCLEOTIDE SEQUENCE [LARGE SCALE GENOMIC DNA]</scope>
    <source>
        <strain evidence="2 3">GH25</strain>
    </source>
</reference>
<organism evidence="2 3">
    <name type="scientific">Qipengyuania pacifica</name>
    <dbReference type="NCBI Taxonomy" id="2860199"/>
    <lineage>
        <taxon>Bacteria</taxon>
        <taxon>Pseudomonadati</taxon>
        <taxon>Pseudomonadota</taxon>
        <taxon>Alphaproteobacteria</taxon>
        <taxon>Sphingomonadales</taxon>
        <taxon>Erythrobacteraceae</taxon>
        <taxon>Qipengyuania</taxon>
    </lineage>
</organism>
<protein>
    <submittedName>
        <fullName evidence="2">DUF481 domain-containing protein</fullName>
    </submittedName>
</protein>
<dbReference type="EMBL" id="JAIGNQ010000003">
    <property type="protein sequence ID" value="MBX7489315.1"/>
    <property type="molecule type" value="Genomic_DNA"/>
</dbReference>
<dbReference type="InterPro" id="IPR007433">
    <property type="entry name" value="DUF481"/>
</dbReference>
<accession>A0ABS7JH18</accession>
<feature type="chain" id="PRO_5046705426" evidence="1">
    <location>
        <begin position="24"/>
        <end position="317"/>
    </location>
</feature>
<evidence type="ECO:0000313" key="2">
    <source>
        <dbReference type="EMBL" id="MBX7489315.1"/>
    </source>
</evidence>